<dbReference type="NCBIfam" id="NF033912">
    <property type="entry name" value="msc"/>
    <property type="match status" value="1"/>
</dbReference>
<keyword evidence="1" id="KW-0472">Membrane</keyword>
<keyword evidence="1" id="KW-0407">Ion channel</keyword>
<comment type="caution">
    <text evidence="1">Lacks conserved residue(s) required for the propagation of feature annotation.</text>
</comment>
<feature type="transmembrane region" description="Helical" evidence="1">
    <location>
        <begin position="108"/>
        <end position="129"/>
    </location>
</feature>
<protein>
    <recommendedName>
        <fullName evidence="1">Small-conductance mechanosensitive channel</fullName>
    </recommendedName>
</protein>
<feature type="transmembrane region" description="Helical" evidence="1">
    <location>
        <begin position="25"/>
        <end position="46"/>
    </location>
</feature>
<evidence type="ECO:0000313" key="3">
    <source>
        <dbReference type="Proteomes" id="UP001139447"/>
    </source>
</evidence>
<comment type="subcellular location">
    <subcellularLocation>
        <location evidence="1">Cell inner membrane</location>
        <topology evidence="1">Multi-pass membrane protein</topology>
    </subcellularLocation>
</comment>
<dbReference type="RefSeq" id="WP_243304991.1">
    <property type="nucleotide sequence ID" value="NZ_JALGBI010000001.1"/>
</dbReference>
<keyword evidence="1" id="KW-0406">Ion transport</keyword>
<keyword evidence="1" id="KW-1003">Cell membrane</keyword>
<dbReference type="GO" id="GO:0008381">
    <property type="term" value="F:mechanosensitive monoatomic ion channel activity"/>
    <property type="evidence" value="ECO:0007669"/>
    <property type="project" value="InterPro"/>
</dbReference>
<feature type="transmembrane region" description="Helical" evidence="1">
    <location>
        <begin position="203"/>
        <end position="223"/>
    </location>
</feature>
<comment type="caution">
    <text evidence="2">The sequence shown here is derived from an EMBL/GenBank/DDBJ whole genome shotgun (WGS) entry which is preliminary data.</text>
</comment>
<dbReference type="Proteomes" id="UP001139447">
    <property type="component" value="Unassembled WGS sequence"/>
</dbReference>
<organism evidence="2 3">
    <name type="scientific">Variovorax terrae</name>
    <dbReference type="NCBI Taxonomy" id="2923278"/>
    <lineage>
        <taxon>Bacteria</taxon>
        <taxon>Pseudomonadati</taxon>
        <taxon>Pseudomonadota</taxon>
        <taxon>Betaproteobacteria</taxon>
        <taxon>Burkholderiales</taxon>
        <taxon>Comamonadaceae</taxon>
        <taxon>Variovorax</taxon>
    </lineage>
</organism>
<feature type="transmembrane region" description="Helical" evidence="1">
    <location>
        <begin position="287"/>
        <end position="308"/>
    </location>
</feature>
<sequence>MDLTAFATALQSSLGAHLPKILGAIAILALGWLLAVAARAALRRLLGLLKVNQRIEESTGARMDAESPVAVGVFWLVLLATLIAVLNVLDLSLLTNPFASMMGDIVGYLPKLLAGAVLSLVAWLIATVLRALASRALAATTLDDKLSAEAGMAPMSQSVGNVLFWLVILMFLPAVLSAFQLNGLLEPVTAMLNKLLDMVPNTFAALLIGGVGYLVARVLRGLVSNLLAAAGADRLNERIGLDHSVRLSALAGTLAFIFVFVPSLIAALDALRIDAVSRPAVQMLGQMFNAVPHIVAAAVILLLTWYVARFVARLLASLLESAGVDGLPNKMGVQFALSGATRPSRLVSMLVMFFAMLFAVTEAADQLGFSQVRDVVVTFIQFGGDILLGGLILAVGFWVSNLAHDAIQKASGRHTEGLAGIARFAILGLVIAMGLRAMGIANEIVHLAFGLTFGAVAVAVALSFGLGGREAAGKLMEHWLSRWRD</sequence>
<dbReference type="GO" id="GO:0005886">
    <property type="term" value="C:plasma membrane"/>
    <property type="evidence" value="ECO:0007669"/>
    <property type="project" value="UniProtKB-SubCell"/>
</dbReference>
<feature type="transmembrane region" description="Helical" evidence="1">
    <location>
        <begin position="444"/>
        <end position="466"/>
    </location>
</feature>
<feature type="transmembrane region" description="Helical" evidence="1">
    <location>
        <begin position="162"/>
        <end position="183"/>
    </location>
</feature>
<keyword evidence="1" id="KW-0813">Transport</keyword>
<comment type="subunit">
    <text evidence="1">Homoheptamer.</text>
</comment>
<proteinExistence type="inferred from homology"/>
<dbReference type="InterPro" id="IPR045275">
    <property type="entry name" value="MscS_archaea/bacteria_type"/>
</dbReference>
<keyword evidence="1" id="KW-0812">Transmembrane</keyword>
<feature type="transmembrane region" description="Helical" evidence="1">
    <location>
        <begin position="244"/>
        <end position="267"/>
    </location>
</feature>
<dbReference type="AlphaFoldDB" id="A0A9X1VT28"/>
<dbReference type="PANTHER" id="PTHR30221:SF1">
    <property type="entry name" value="SMALL-CONDUCTANCE MECHANOSENSITIVE CHANNEL"/>
    <property type="match status" value="1"/>
</dbReference>
<dbReference type="PANTHER" id="PTHR30221">
    <property type="entry name" value="SMALL-CONDUCTANCE MECHANOSENSITIVE CHANNEL"/>
    <property type="match status" value="1"/>
</dbReference>
<evidence type="ECO:0000313" key="2">
    <source>
        <dbReference type="EMBL" id="MCJ0762594.1"/>
    </source>
</evidence>
<dbReference type="InterPro" id="IPR008910">
    <property type="entry name" value="MSC_TM_helix"/>
</dbReference>
<comment type="function">
    <text evidence="1">Mechanosensitive channel that participates in the regulation of osmotic pressure changes within the cell, opening in response to stretch forces in the membrane lipid bilayer, without the need for other proteins. Contributes to normal resistance to hypoosmotic shock. Forms an ion channel of 1.0 nanosiemens conductance with a slight preference for anions.</text>
</comment>
<dbReference type="EMBL" id="JALGBI010000001">
    <property type="protein sequence ID" value="MCJ0762594.1"/>
    <property type="molecule type" value="Genomic_DNA"/>
</dbReference>
<keyword evidence="3" id="KW-1185">Reference proteome</keyword>
<name>A0A9X1VT28_9BURK</name>
<accession>A0A9X1VT28</accession>
<keyword evidence="1" id="KW-0997">Cell inner membrane</keyword>
<dbReference type="Pfam" id="PF05552">
    <property type="entry name" value="MS_channel_1st_1"/>
    <property type="match status" value="4"/>
</dbReference>
<evidence type="ECO:0000256" key="1">
    <source>
        <dbReference type="RuleBase" id="RU369025"/>
    </source>
</evidence>
<reference evidence="2" key="1">
    <citation type="submission" date="2022-03" db="EMBL/GenBank/DDBJ databases">
        <authorList>
            <person name="Woo C.Y."/>
        </authorList>
    </citation>
    <scope>NUCLEOTIDE SEQUENCE</scope>
    <source>
        <strain evidence="2">CYS-02</strain>
    </source>
</reference>
<keyword evidence="1" id="KW-1133">Transmembrane helix</keyword>
<feature type="transmembrane region" description="Helical" evidence="1">
    <location>
        <begin position="346"/>
        <end position="364"/>
    </location>
</feature>
<comment type="similarity">
    <text evidence="1">Belongs to the MscS (TC 1.A.23) family.</text>
</comment>
<feature type="transmembrane region" description="Helical" evidence="1">
    <location>
        <begin position="376"/>
        <end position="399"/>
    </location>
</feature>
<gene>
    <name evidence="2" type="ORF">MMF98_05150</name>
</gene>
<feature type="transmembrane region" description="Helical" evidence="1">
    <location>
        <begin position="67"/>
        <end position="88"/>
    </location>
</feature>
<feature type="transmembrane region" description="Helical" evidence="1">
    <location>
        <begin position="420"/>
        <end position="438"/>
    </location>
</feature>